<evidence type="ECO:0000259" key="6">
    <source>
        <dbReference type="PROSITE" id="PS50923"/>
    </source>
</evidence>
<dbReference type="Proteomes" id="UP001519460">
    <property type="component" value="Unassembled WGS sequence"/>
</dbReference>
<dbReference type="InterPro" id="IPR000436">
    <property type="entry name" value="Sushi_SCR_CCP_dom"/>
</dbReference>
<gene>
    <name evidence="7" type="ORF">BaRGS_00021316</name>
</gene>
<protein>
    <recommendedName>
        <fullName evidence="6">Sushi domain-containing protein</fullName>
    </recommendedName>
</protein>
<dbReference type="Pfam" id="PF00084">
    <property type="entry name" value="Sushi"/>
    <property type="match status" value="2"/>
</dbReference>
<dbReference type="PANTHER" id="PTHR19325">
    <property type="entry name" value="COMPLEMENT COMPONENT-RELATED SUSHI DOMAIN-CONTAINING"/>
    <property type="match status" value="1"/>
</dbReference>
<keyword evidence="8" id="KW-1185">Reference proteome</keyword>
<dbReference type="InterPro" id="IPR050350">
    <property type="entry name" value="Compl-Cell_Adhes-Reg"/>
</dbReference>
<evidence type="ECO:0000256" key="1">
    <source>
        <dbReference type="ARBA" id="ARBA00022659"/>
    </source>
</evidence>
<dbReference type="CDD" id="cd00033">
    <property type="entry name" value="CCP"/>
    <property type="match status" value="2"/>
</dbReference>
<reference evidence="7 8" key="1">
    <citation type="journal article" date="2023" name="Sci. Data">
        <title>Genome assembly of the Korean intertidal mud-creeper Batillaria attramentaria.</title>
        <authorList>
            <person name="Patra A.K."/>
            <person name="Ho P.T."/>
            <person name="Jun S."/>
            <person name="Lee S.J."/>
            <person name="Kim Y."/>
            <person name="Won Y.J."/>
        </authorList>
    </citation>
    <scope>NUCLEOTIDE SEQUENCE [LARGE SCALE GENOMIC DNA]</scope>
    <source>
        <strain evidence="7">Wonlab-2016</strain>
    </source>
</reference>
<evidence type="ECO:0000256" key="5">
    <source>
        <dbReference type="PROSITE-ProRule" id="PRU00302"/>
    </source>
</evidence>
<dbReference type="PROSITE" id="PS50923">
    <property type="entry name" value="SUSHI"/>
    <property type="match status" value="1"/>
</dbReference>
<keyword evidence="2" id="KW-0677">Repeat</keyword>
<feature type="non-terminal residue" evidence="7">
    <location>
        <position position="1"/>
    </location>
</feature>
<keyword evidence="4" id="KW-0325">Glycoprotein</keyword>
<proteinExistence type="predicted"/>
<comment type="caution">
    <text evidence="5">Lacks conserved residue(s) required for the propagation of feature annotation.</text>
</comment>
<sequence length="258" mass="27633">AVDCSDPPTPTDMTFSHNGTSLAVDCQTPPAMENAAVVYSDTTYLNTAVYTCNEGYLANVPNTTMTCSDGGTWTGDVINCLAIDCGAPPDIGNSFYNHSGVSTGYLSEAVYQCHSGHQYINSLLTLTCRAVDGVATWDGPTSEKDLSCTKMNPYVGCYPVSATVEGNYGKYACRTVCREKNLKYAALRGNECACLDTIAAVAVGDENCNMPSSDDDSLYGGEPDLWSIFGSFRKSRKLACKPTTQTPTRPPTHLVKKL</sequence>
<dbReference type="InterPro" id="IPR035976">
    <property type="entry name" value="Sushi/SCR/CCP_sf"/>
</dbReference>
<dbReference type="PANTHER" id="PTHR19325:SF575">
    <property type="entry name" value="LOCOMOTION-RELATED PROTEIN HIKARU GENKI"/>
    <property type="match status" value="1"/>
</dbReference>
<feature type="domain" description="Sushi" evidence="6">
    <location>
        <begin position="24"/>
        <end position="82"/>
    </location>
</feature>
<evidence type="ECO:0000313" key="7">
    <source>
        <dbReference type="EMBL" id="KAK7487475.1"/>
    </source>
</evidence>
<accession>A0ABD0KKI0</accession>
<dbReference type="SMART" id="SM00321">
    <property type="entry name" value="WSC"/>
    <property type="match status" value="1"/>
</dbReference>
<evidence type="ECO:0000256" key="4">
    <source>
        <dbReference type="ARBA" id="ARBA00023180"/>
    </source>
</evidence>
<keyword evidence="3" id="KW-1015">Disulfide bond</keyword>
<dbReference type="AlphaFoldDB" id="A0ABD0KKI0"/>
<evidence type="ECO:0000256" key="3">
    <source>
        <dbReference type="ARBA" id="ARBA00023157"/>
    </source>
</evidence>
<dbReference type="SUPFAM" id="SSF57535">
    <property type="entry name" value="Complement control module/SCR domain"/>
    <property type="match status" value="2"/>
</dbReference>
<dbReference type="SMART" id="SM00032">
    <property type="entry name" value="CCP"/>
    <property type="match status" value="2"/>
</dbReference>
<dbReference type="Gene3D" id="2.10.70.10">
    <property type="entry name" value="Complement Module, domain 1"/>
    <property type="match status" value="2"/>
</dbReference>
<keyword evidence="1 5" id="KW-0768">Sushi</keyword>
<comment type="caution">
    <text evidence="7">The sequence shown here is derived from an EMBL/GenBank/DDBJ whole genome shotgun (WGS) entry which is preliminary data.</text>
</comment>
<organism evidence="7 8">
    <name type="scientific">Batillaria attramentaria</name>
    <dbReference type="NCBI Taxonomy" id="370345"/>
    <lineage>
        <taxon>Eukaryota</taxon>
        <taxon>Metazoa</taxon>
        <taxon>Spiralia</taxon>
        <taxon>Lophotrochozoa</taxon>
        <taxon>Mollusca</taxon>
        <taxon>Gastropoda</taxon>
        <taxon>Caenogastropoda</taxon>
        <taxon>Sorbeoconcha</taxon>
        <taxon>Cerithioidea</taxon>
        <taxon>Batillariidae</taxon>
        <taxon>Batillaria</taxon>
    </lineage>
</organism>
<evidence type="ECO:0000313" key="8">
    <source>
        <dbReference type="Proteomes" id="UP001519460"/>
    </source>
</evidence>
<evidence type="ECO:0000256" key="2">
    <source>
        <dbReference type="ARBA" id="ARBA00022737"/>
    </source>
</evidence>
<name>A0ABD0KKI0_9CAEN</name>
<dbReference type="InterPro" id="IPR002889">
    <property type="entry name" value="WSC_carb-bd"/>
</dbReference>
<dbReference type="EMBL" id="JACVVK020000164">
    <property type="protein sequence ID" value="KAK7487475.1"/>
    <property type="molecule type" value="Genomic_DNA"/>
</dbReference>